<evidence type="ECO:0000313" key="3">
    <source>
        <dbReference type="Proteomes" id="UP000019102"/>
    </source>
</evidence>
<keyword evidence="3" id="KW-1185">Reference proteome</keyword>
<gene>
    <name evidence="2" type="ORF">JCM21714_2932</name>
</gene>
<evidence type="ECO:0000313" key="2">
    <source>
        <dbReference type="EMBL" id="GAE93822.1"/>
    </source>
</evidence>
<proteinExistence type="predicted"/>
<dbReference type="SUPFAM" id="SSF109604">
    <property type="entry name" value="HD-domain/PDEase-like"/>
    <property type="match status" value="1"/>
</dbReference>
<evidence type="ECO:0000259" key="1">
    <source>
        <dbReference type="PROSITE" id="PS51832"/>
    </source>
</evidence>
<dbReference type="Pfam" id="PF13487">
    <property type="entry name" value="HD_5"/>
    <property type="match status" value="1"/>
</dbReference>
<dbReference type="PANTHER" id="PTHR43155:SF2">
    <property type="entry name" value="CYCLIC DI-GMP PHOSPHODIESTERASE PA4108"/>
    <property type="match status" value="1"/>
</dbReference>
<dbReference type="RefSeq" id="WP_235182773.1">
    <property type="nucleotide sequence ID" value="NZ_BAVS01000016.1"/>
</dbReference>
<dbReference type="Gene3D" id="1.10.3210.10">
    <property type="entry name" value="Hypothetical protein af1432"/>
    <property type="match status" value="1"/>
</dbReference>
<dbReference type="InterPro" id="IPR037522">
    <property type="entry name" value="HD_GYP_dom"/>
</dbReference>
<sequence length="350" mass="40609">MKPVLGMSNHPIIEQHTVIEDRHIKVLEHFDINVIEVSAKLQSGNEFSPQPFDKEAYDDLKKVQRKSSTSFDTLYVQAVTDYKSMFKKWQSGAAVDIYQVRKIMMPLFEYLNEIGLDLFLLHKFASKEDYFYHHGVSISLLSAHLAKKMGYEKQWIQVGIAGMLADCGMARLSENWLMKETKLTMAEYEEIKKHPTLSYRMIETIPSITKEMKLGILQHHERMDGSGYPIGGVPEEKIHTFAKIIAVSDTYHAMTSERVYRRKQSPFRVIEEMLKLKYQKFDYLVLQKFVDGLLNYTLGTRVMLSTGKEAFIVFMDQNFPTRPMVRLLDSTEIIELKEKPAIFIDNIITD</sequence>
<dbReference type="AlphaFoldDB" id="W4VKS4"/>
<protein>
    <recommendedName>
        <fullName evidence="1">HD-GYP domain-containing protein</fullName>
    </recommendedName>
</protein>
<dbReference type="eggNOG" id="COG2206">
    <property type="taxonomic scope" value="Bacteria"/>
</dbReference>
<dbReference type="STRING" id="1298598.JCM21714_2932"/>
<dbReference type="EMBL" id="BAVS01000016">
    <property type="protein sequence ID" value="GAE93822.1"/>
    <property type="molecule type" value="Genomic_DNA"/>
</dbReference>
<dbReference type="PROSITE" id="PS51832">
    <property type="entry name" value="HD_GYP"/>
    <property type="match status" value="1"/>
</dbReference>
<name>W4VKS4_9BACI</name>
<accession>W4VKS4</accession>
<dbReference type="Proteomes" id="UP000019102">
    <property type="component" value="Unassembled WGS sequence"/>
</dbReference>
<organism evidence="2 3">
    <name type="scientific">Gracilibacillus boraciitolerans JCM 21714</name>
    <dbReference type="NCBI Taxonomy" id="1298598"/>
    <lineage>
        <taxon>Bacteria</taxon>
        <taxon>Bacillati</taxon>
        <taxon>Bacillota</taxon>
        <taxon>Bacilli</taxon>
        <taxon>Bacillales</taxon>
        <taxon>Bacillaceae</taxon>
        <taxon>Gracilibacillus</taxon>
    </lineage>
</organism>
<dbReference type="PANTHER" id="PTHR43155">
    <property type="entry name" value="CYCLIC DI-GMP PHOSPHODIESTERASE PA4108-RELATED"/>
    <property type="match status" value="1"/>
</dbReference>
<comment type="caution">
    <text evidence="2">The sequence shown here is derived from an EMBL/GenBank/DDBJ whole genome shotgun (WGS) entry which is preliminary data.</text>
</comment>
<dbReference type="InterPro" id="IPR003607">
    <property type="entry name" value="HD/PDEase_dom"/>
</dbReference>
<feature type="domain" description="HD-GYP" evidence="1">
    <location>
        <begin position="109"/>
        <end position="305"/>
    </location>
</feature>
<dbReference type="CDD" id="cd00077">
    <property type="entry name" value="HDc"/>
    <property type="match status" value="1"/>
</dbReference>
<reference evidence="2 3" key="1">
    <citation type="journal article" date="2014" name="Genome Announc.">
        <title>Draft Genome Sequence of the Boron-Tolerant and Moderately Halotolerant Bacterium Gracilibacillus boraciitolerans JCM 21714T.</title>
        <authorList>
            <person name="Ahmed I."/>
            <person name="Oshima K."/>
            <person name="Suda W."/>
            <person name="Kitamura K."/>
            <person name="Iida T."/>
            <person name="Ohmori Y."/>
            <person name="Fujiwara T."/>
            <person name="Hattori M."/>
            <person name="Ohkuma M."/>
        </authorList>
    </citation>
    <scope>NUCLEOTIDE SEQUENCE [LARGE SCALE GENOMIC DNA]</scope>
    <source>
        <strain evidence="2 3">JCM 21714</strain>
    </source>
</reference>